<dbReference type="InterPro" id="IPR009492">
    <property type="entry name" value="TniQ"/>
</dbReference>
<dbReference type="Pfam" id="PF06527">
    <property type="entry name" value="TniQ"/>
    <property type="match status" value="1"/>
</dbReference>
<sequence length="243" mass="28246">MLPFFPTPYPEELWYSVLCRYHLRTGNKKTSTTMKELFGKANASMNIFFANPGFYGVIDTLPNGLFDREELYDRHTLTPYVLRFSHDLRRTKTHQHIVWGAEEKEYTGSLKQWTSQDGGYLRFCPICAKRDLQTYGETYWHTPHQIQAMPLCPIHKCRLERADGAEMRTLRQKFYPASSIPNLKTTADCNVSEQEVKLSDMLYAFWNTPLVNDITSLPDSLFHLLQNKDIFLSGGIRWSGSRC</sequence>
<gene>
    <name evidence="2" type="ORF">H8710_03740</name>
</gene>
<comment type="caution">
    <text evidence="2">The sequence shown here is derived from an EMBL/GenBank/DDBJ whole genome shotgun (WGS) entry which is preliminary data.</text>
</comment>
<organism evidence="2 3">
    <name type="scientific">Fumia xinanensis</name>
    <dbReference type="NCBI Taxonomy" id="2763659"/>
    <lineage>
        <taxon>Bacteria</taxon>
        <taxon>Bacillati</taxon>
        <taxon>Bacillota</taxon>
        <taxon>Clostridia</taxon>
        <taxon>Eubacteriales</taxon>
        <taxon>Oscillospiraceae</taxon>
        <taxon>Fumia</taxon>
    </lineage>
</organism>
<dbReference type="AlphaFoldDB" id="A0A926E2S9"/>
<protein>
    <submittedName>
        <fullName evidence="2">TniQ family protein</fullName>
    </submittedName>
</protein>
<evidence type="ECO:0000313" key="3">
    <source>
        <dbReference type="Proteomes" id="UP000610760"/>
    </source>
</evidence>
<dbReference type="EMBL" id="JACRSV010000001">
    <property type="protein sequence ID" value="MBC8559177.1"/>
    <property type="molecule type" value="Genomic_DNA"/>
</dbReference>
<keyword evidence="3" id="KW-1185">Reference proteome</keyword>
<evidence type="ECO:0000313" key="2">
    <source>
        <dbReference type="EMBL" id="MBC8559177.1"/>
    </source>
</evidence>
<dbReference type="Proteomes" id="UP000610760">
    <property type="component" value="Unassembled WGS sequence"/>
</dbReference>
<feature type="domain" description="TniQ" evidence="1">
    <location>
        <begin position="3"/>
        <end position="159"/>
    </location>
</feature>
<name>A0A926E2S9_9FIRM</name>
<evidence type="ECO:0000259" key="1">
    <source>
        <dbReference type="Pfam" id="PF06527"/>
    </source>
</evidence>
<reference evidence="2" key="1">
    <citation type="submission" date="2020-08" db="EMBL/GenBank/DDBJ databases">
        <title>Genome public.</title>
        <authorList>
            <person name="Liu C."/>
            <person name="Sun Q."/>
        </authorList>
    </citation>
    <scope>NUCLEOTIDE SEQUENCE</scope>
    <source>
        <strain evidence="2">NSJ-33</strain>
    </source>
</reference>
<proteinExistence type="predicted"/>
<accession>A0A926E2S9</accession>
<dbReference type="RefSeq" id="WP_249294061.1">
    <property type="nucleotide sequence ID" value="NZ_JACRSV010000001.1"/>
</dbReference>